<dbReference type="Pfam" id="PF00530">
    <property type="entry name" value="SRCR"/>
    <property type="match status" value="3"/>
</dbReference>
<feature type="region of interest" description="Disordered" evidence="6">
    <location>
        <begin position="389"/>
        <end position="449"/>
    </location>
</feature>
<dbReference type="FunFam" id="3.10.250.10:FF:000009">
    <property type="entry name" value="WC1"/>
    <property type="match status" value="1"/>
</dbReference>
<dbReference type="PROSITE" id="PS50287">
    <property type="entry name" value="SRCR_2"/>
    <property type="match status" value="3"/>
</dbReference>
<keyword evidence="3 5" id="KW-1015">Disulfide bond</keyword>
<feature type="domain" description="SRCR" evidence="7">
    <location>
        <begin position="118"/>
        <end position="218"/>
    </location>
</feature>
<dbReference type="EMBL" id="JACASE010000002">
    <property type="protein sequence ID" value="KAF6496060.1"/>
    <property type="molecule type" value="Genomic_DNA"/>
</dbReference>
<evidence type="ECO:0000313" key="9">
    <source>
        <dbReference type="Proteomes" id="UP000593571"/>
    </source>
</evidence>
<evidence type="ECO:0000259" key="7">
    <source>
        <dbReference type="PROSITE" id="PS50287"/>
    </source>
</evidence>
<reference evidence="8 9" key="1">
    <citation type="journal article" date="2020" name="Nature">
        <title>Six reference-quality genomes reveal evolution of bat adaptations.</title>
        <authorList>
            <person name="Jebb D."/>
            <person name="Huang Z."/>
            <person name="Pippel M."/>
            <person name="Hughes G.M."/>
            <person name="Lavrichenko K."/>
            <person name="Devanna P."/>
            <person name="Winkler S."/>
            <person name="Jermiin L.S."/>
            <person name="Skirmuntt E.C."/>
            <person name="Katzourakis A."/>
            <person name="Burkitt-Gray L."/>
            <person name="Ray D.A."/>
            <person name="Sullivan K.A.M."/>
            <person name="Roscito J.G."/>
            <person name="Kirilenko B.M."/>
            <person name="Davalos L.M."/>
            <person name="Corthals A.P."/>
            <person name="Power M.L."/>
            <person name="Jones G."/>
            <person name="Ransome R.D."/>
            <person name="Dechmann D.K.N."/>
            <person name="Locatelli A.G."/>
            <person name="Puechmaille S.J."/>
            <person name="Fedrigo O."/>
            <person name="Jarvis E.D."/>
            <person name="Hiller M."/>
            <person name="Vernes S.C."/>
            <person name="Myers E.W."/>
            <person name="Teeling E.C."/>
        </authorList>
    </citation>
    <scope>NUCLEOTIDE SEQUENCE [LARGE SCALE GENOMIC DNA]</scope>
    <source>
        <strain evidence="8">MRouAeg1</strain>
        <tissue evidence="8">Muscle</tissue>
    </source>
</reference>
<dbReference type="InterPro" id="IPR036772">
    <property type="entry name" value="SRCR-like_dom_sf"/>
</dbReference>
<comment type="caution">
    <text evidence="5">Lacks conserved residue(s) required for the propagation of feature annotation.</text>
</comment>
<keyword evidence="9" id="KW-1185">Reference proteome</keyword>
<dbReference type="SUPFAM" id="SSF56487">
    <property type="entry name" value="SRCR-like"/>
    <property type="match status" value="3"/>
</dbReference>
<evidence type="ECO:0000256" key="4">
    <source>
        <dbReference type="ARBA" id="ARBA00023180"/>
    </source>
</evidence>
<feature type="domain" description="SRCR" evidence="7">
    <location>
        <begin position="12"/>
        <end position="115"/>
    </location>
</feature>
<feature type="disulfide bond" evidence="5">
    <location>
        <begin position="187"/>
        <end position="197"/>
    </location>
</feature>
<sequence length="449" mass="48452">MESGIDLNTVELRLKNGGHRCEGRVEAKYQGQWGTLSDYNYQLEDAAVVCRQLGCGDAVDALENGHFGAGVGPIWLKYLNCKGTELTISDCHHSPFDNYHSYGFSHNWDAGVVCSEFLRLAGGDGPCPRRVEVHSGKDWIPVSGGNFTFATAQVICVELGCGKAVSVLGDLPIRESDGRIWSEEFWCEGHETKLWFCPRVPCPGCTCQHSGAVQVVCSAYTEVRLMKNSTSQCEGQVDLNIFGEWRMLCASHWTMANANVVCHQLSCGVTISTPKGAYFVEGGNHVWKAQFHCSGDESFLWNCPMIALGIPGCTHGNTASVICSGNKTQVLLQCSDSASEPAGSAASEKSTANCSGMRPKSCATAAPRTALSSVGDALDEPMHEEINHLITPKREDLPNSTDSSLYFPRGAANPRKGEDSPSLLHGEIENPMYDDIELSAPGTSTVAFP</sequence>
<evidence type="ECO:0000256" key="6">
    <source>
        <dbReference type="SAM" id="MobiDB-lite"/>
    </source>
</evidence>
<evidence type="ECO:0000313" key="8">
    <source>
        <dbReference type="EMBL" id="KAF6496060.1"/>
    </source>
</evidence>
<dbReference type="PANTHER" id="PTHR19331:SF468">
    <property type="entry name" value="SCAVENGER RECEPTOR CYSTEINE-RICH TYPE 1 PROTEIN M160"/>
    <property type="match status" value="1"/>
</dbReference>
<feature type="disulfide bond" evidence="5">
    <location>
        <begin position="249"/>
        <end position="313"/>
    </location>
</feature>
<dbReference type="FunFam" id="3.10.250.10:FF:000004">
    <property type="entry name" value="Scavenger receptor cysteine-rich type 1 protein M130"/>
    <property type="match status" value="2"/>
</dbReference>
<gene>
    <name evidence="8" type="ORF">HJG63_010311</name>
</gene>
<feature type="disulfide bond" evidence="5">
    <location>
        <begin position="81"/>
        <end position="91"/>
    </location>
</feature>
<dbReference type="PRINTS" id="PR00258">
    <property type="entry name" value="SPERACTRCPTR"/>
</dbReference>
<protein>
    <recommendedName>
        <fullName evidence="7">SRCR domain-containing protein</fullName>
    </recommendedName>
</protein>
<proteinExistence type="predicted"/>
<dbReference type="InterPro" id="IPR001190">
    <property type="entry name" value="SRCR"/>
</dbReference>
<organism evidence="8 9">
    <name type="scientific">Rousettus aegyptiacus</name>
    <name type="common">Egyptian fruit bat</name>
    <name type="synonym">Pteropus aegyptiacus</name>
    <dbReference type="NCBI Taxonomy" id="9407"/>
    <lineage>
        <taxon>Eukaryota</taxon>
        <taxon>Metazoa</taxon>
        <taxon>Chordata</taxon>
        <taxon>Craniata</taxon>
        <taxon>Vertebrata</taxon>
        <taxon>Euteleostomi</taxon>
        <taxon>Mammalia</taxon>
        <taxon>Eutheria</taxon>
        <taxon>Laurasiatheria</taxon>
        <taxon>Chiroptera</taxon>
        <taxon>Yinpterochiroptera</taxon>
        <taxon>Pteropodoidea</taxon>
        <taxon>Pteropodidae</taxon>
        <taxon>Rousettinae</taxon>
        <taxon>Rousettus</taxon>
    </lineage>
</organism>
<evidence type="ECO:0000256" key="3">
    <source>
        <dbReference type="ARBA" id="ARBA00023157"/>
    </source>
</evidence>
<evidence type="ECO:0000256" key="1">
    <source>
        <dbReference type="ARBA" id="ARBA00022729"/>
    </source>
</evidence>
<accession>A0A7J8JHX1</accession>
<dbReference type="Proteomes" id="UP000593571">
    <property type="component" value="Unassembled WGS sequence"/>
</dbReference>
<feature type="disulfide bond" evidence="5">
    <location>
        <begin position="293"/>
        <end position="303"/>
    </location>
</feature>
<dbReference type="Gene3D" id="3.10.250.10">
    <property type="entry name" value="SRCR-like domain"/>
    <property type="match status" value="3"/>
</dbReference>
<keyword evidence="2" id="KW-0677">Repeat</keyword>
<feature type="region of interest" description="Disordered" evidence="6">
    <location>
        <begin position="342"/>
        <end position="367"/>
    </location>
</feature>
<feature type="domain" description="SRCR" evidence="7">
    <location>
        <begin position="223"/>
        <end position="324"/>
    </location>
</feature>
<dbReference type="GO" id="GO:0009897">
    <property type="term" value="C:external side of plasma membrane"/>
    <property type="evidence" value="ECO:0007669"/>
    <property type="project" value="TreeGrafter"/>
</dbReference>
<feature type="disulfide bond" evidence="5">
    <location>
        <begin position="262"/>
        <end position="323"/>
    </location>
</feature>
<dbReference type="AlphaFoldDB" id="A0A7J8JHX1"/>
<feature type="disulfide bond" evidence="5">
    <location>
        <begin position="156"/>
        <end position="217"/>
    </location>
</feature>
<comment type="caution">
    <text evidence="8">The sequence shown here is derived from an EMBL/GenBank/DDBJ whole genome shotgun (WGS) entry which is preliminary data.</text>
</comment>
<keyword evidence="4" id="KW-0325">Glycoprotein</keyword>
<evidence type="ECO:0000256" key="5">
    <source>
        <dbReference type="PROSITE-ProRule" id="PRU00196"/>
    </source>
</evidence>
<keyword evidence="1" id="KW-0732">Signal</keyword>
<dbReference type="SMART" id="SM00202">
    <property type="entry name" value="SR"/>
    <property type="match status" value="3"/>
</dbReference>
<name>A0A7J8JHX1_ROUAE</name>
<dbReference type="PANTHER" id="PTHR19331">
    <property type="entry name" value="SCAVENGER RECEPTOR DOMAIN-CONTAINING"/>
    <property type="match status" value="1"/>
</dbReference>
<evidence type="ECO:0000256" key="2">
    <source>
        <dbReference type="ARBA" id="ARBA00022737"/>
    </source>
</evidence>